<dbReference type="EMBL" id="FOGJ01000018">
    <property type="protein sequence ID" value="SES08010.1"/>
    <property type="molecule type" value="Genomic_DNA"/>
</dbReference>
<dbReference type="eggNOG" id="COG2207">
    <property type="taxonomic scope" value="Bacteria"/>
</dbReference>
<name>A0A1H9UEL5_BUTFI</name>
<evidence type="ECO:0000256" key="2">
    <source>
        <dbReference type="ARBA" id="ARBA00023125"/>
    </source>
</evidence>
<dbReference type="InterPro" id="IPR029442">
    <property type="entry name" value="GyrI-like"/>
</dbReference>
<accession>A0A1H9UEL5</accession>
<dbReference type="InterPro" id="IPR018060">
    <property type="entry name" value="HTH_AraC"/>
</dbReference>
<evidence type="ECO:0000256" key="3">
    <source>
        <dbReference type="ARBA" id="ARBA00023163"/>
    </source>
</evidence>
<dbReference type="PROSITE" id="PS01124">
    <property type="entry name" value="HTH_ARAC_FAMILY_2"/>
    <property type="match status" value="1"/>
</dbReference>
<keyword evidence="3" id="KW-0804">Transcription</keyword>
<dbReference type="InterPro" id="IPR010499">
    <property type="entry name" value="AraC_E-bd"/>
</dbReference>
<dbReference type="Proteomes" id="UP000182584">
    <property type="component" value="Unassembled WGS sequence"/>
</dbReference>
<organism evidence="5 6">
    <name type="scientific">Butyrivibrio fibrisolvens</name>
    <dbReference type="NCBI Taxonomy" id="831"/>
    <lineage>
        <taxon>Bacteria</taxon>
        <taxon>Bacillati</taxon>
        <taxon>Bacillota</taxon>
        <taxon>Clostridia</taxon>
        <taxon>Lachnospirales</taxon>
        <taxon>Lachnospiraceae</taxon>
        <taxon>Butyrivibrio</taxon>
    </lineage>
</organism>
<proteinExistence type="predicted"/>
<evidence type="ECO:0000313" key="5">
    <source>
        <dbReference type="EMBL" id="SES08010.1"/>
    </source>
</evidence>
<dbReference type="RefSeq" id="WP_242952747.1">
    <property type="nucleotide sequence ID" value="NZ_FOGJ01000018.1"/>
</dbReference>
<dbReference type="SUPFAM" id="SSF55136">
    <property type="entry name" value="Probable bacterial effector-binding domain"/>
    <property type="match status" value="1"/>
</dbReference>
<dbReference type="PANTHER" id="PTHR47504:SF5">
    <property type="entry name" value="RIGHT ORIGIN-BINDING PROTEIN"/>
    <property type="match status" value="1"/>
</dbReference>
<dbReference type="Pfam" id="PF06445">
    <property type="entry name" value="GyrI-like"/>
    <property type="match status" value="1"/>
</dbReference>
<dbReference type="Gene3D" id="3.20.80.10">
    <property type="entry name" value="Regulatory factor, effector binding domain"/>
    <property type="match status" value="1"/>
</dbReference>
<evidence type="ECO:0000256" key="1">
    <source>
        <dbReference type="ARBA" id="ARBA00023015"/>
    </source>
</evidence>
<dbReference type="SMART" id="SM00342">
    <property type="entry name" value="HTH_ARAC"/>
    <property type="match status" value="1"/>
</dbReference>
<dbReference type="PANTHER" id="PTHR47504">
    <property type="entry name" value="RIGHT ORIGIN-BINDING PROTEIN"/>
    <property type="match status" value="1"/>
</dbReference>
<dbReference type="Gene3D" id="1.10.10.60">
    <property type="entry name" value="Homeodomain-like"/>
    <property type="match status" value="2"/>
</dbReference>
<dbReference type="InterPro" id="IPR050959">
    <property type="entry name" value="MarA-like"/>
</dbReference>
<dbReference type="AlphaFoldDB" id="A0A1H9UEL5"/>
<dbReference type="InterPro" id="IPR011256">
    <property type="entry name" value="Reg_factor_effector_dom_sf"/>
</dbReference>
<feature type="domain" description="HTH araC/xylS-type" evidence="4">
    <location>
        <begin position="2"/>
        <end position="100"/>
    </location>
</feature>
<dbReference type="Pfam" id="PF12833">
    <property type="entry name" value="HTH_18"/>
    <property type="match status" value="1"/>
</dbReference>
<reference evidence="5 6" key="1">
    <citation type="submission" date="2016-10" db="EMBL/GenBank/DDBJ databases">
        <authorList>
            <person name="de Groot N.N."/>
        </authorList>
    </citation>
    <scope>NUCLEOTIDE SEQUENCE [LARGE SCALE GENOMIC DNA]</scope>
    <source>
        <strain evidence="5 6">AR40</strain>
    </source>
</reference>
<gene>
    <name evidence="5" type="ORF">SAMN04487884_11861</name>
</gene>
<dbReference type="SMART" id="SM00871">
    <property type="entry name" value="AraC_E_bind"/>
    <property type="match status" value="1"/>
</dbReference>
<keyword evidence="2" id="KW-0238">DNA-binding</keyword>
<dbReference type="PRINTS" id="PR00032">
    <property type="entry name" value="HTHARAC"/>
</dbReference>
<dbReference type="InterPro" id="IPR009057">
    <property type="entry name" value="Homeodomain-like_sf"/>
</dbReference>
<dbReference type="GO" id="GO:0043565">
    <property type="term" value="F:sequence-specific DNA binding"/>
    <property type="evidence" value="ECO:0007669"/>
    <property type="project" value="InterPro"/>
</dbReference>
<evidence type="ECO:0000313" key="6">
    <source>
        <dbReference type="Proteomes" id="UP000182584"/>
    </source>
</evidence>
<sequence>MQKAITYMEEHLLEEINYEDVAKHVHISSYEFHRAFSFLTGITANAYIRNRRLSLAGSEIVDTDIRITDIALKYGYDTPESFTKAFTRFHGISPSTAREGNAKLVLFNPLVIKITVDGGKTMEYKIVHAEAKKFRALVRSFKTEIINDEANHDVADFWAECNAKQMLSPIWMLREDGKRDLYGLCSPTTEDSDTFDYGIGIIVDEDTADYNPEEIKKAGFKIWDVNPGTYVVFECKGENGDCIAKTWSKFYKEFLPQSGYEASEETDYELYFDSEHEDLFCELWIPVRKR</sequence>
<dbReference type="InterPro" id="IPR020449">
    <property type="entry name" value="Tscrpt_reg_AraC-type_HTH"/>
</dbReference>
<dbReference type="SUPFAM" id="SSF46689">
    <property type="entry name" value="Homeodomain-like"/>
    <property type="match status" value="2"/>
</dbReference>
<keyword evidence="1" id="KW-0805">Transcription regulation</keyword>
<evidence type="ECO:0000259" key="4">
    <source>
        <dbReference type="PROSITE" id="PS01124"/>
    </source>
</evidence>
<dbReference type="GO" id="GO:0003700">
    <property type="term" value="F:DNA-binding transcription factor activity"/>
    <property type="evidence" value="ECO:0007669"/>
    <property type="project" value="InterPro"/>
</dbReference>
<protein>
    <submittedName>
        <fullName evidence="5">AraC family transcriptional regulator</fullName>
    </submittedName>
</protein>